<evidence type="ECO:0000313" key="11">
    <source>
        <dbReference type="EMBL" id="BCM73322.1"/>
    </source>
</evidence>
<sequence length="487" mass="54219">MGFGFIIFGSFYISSFILSFNLITMSVWLSVSLVILAFVYFIPWYMSSEPSKNYFISLVGVFSLNILALSFTPFGLLFFFFWEMLGLCSYLLVRWWGGRDLARSLAVVGLLSSRIGDFSLFLIYTQPFQSSSLSYMLLSSLAISSKSAQLLFFPWLLGAMEGPGPVSALLHSSTLVLAGVILGVQLSYFGQNEGLLISGMGGLITGVTGSFVFSDLKKRVACSTVYNVGLMFIWIYYDLFSILSLHLVIHAILKSSIFTVLGINSHLMETQDTRLGISGVNVYMVSLFKVLLLLLSFLPVVGVLLYKENMIEYFLGKSTSVWVLFLLYNISWLGLIFFLDCLILSNFPQITHVKLLPSPSFTVSFISVAYCLGMLLNAQAIFSFSNFSIGSEMSFMVFLMLGLIVGALGYLRSNLRHMNFVTGYNNMVFGNGGLHLPVVALLEYFNFVGQSYASQYSINKIWGFKVKLNYKLVSCMVLSILLIGSLL</sequence>
<dbReference type="PANTHER" id="PTHR42829:SF2">
    <property type="entry name" value="NADH-UBIQUINONE OXIDOREDUCTASE CHAIN 5"/>
    <property type="match status" value="1"/>
</dbReference>
<feature type="transmembrane region" description="Helical" evidence="9">
    <location>
        <begin position="359"/>
        <end position="381"/>
    </location>
</feature>
<accession>A0AA86IMI2</accession>
<feature type="transmembrane region" description="Helical" evidence="9">
    <location>
        <begin position="243"/>
        <end position="261"/>
    </location>
</feature>
<reference evidence="11" key="1">
    <citation type="submission" date="2020-10" db="EMBL/GenBank/DDBJ databases">
        <title>Nuclear ribosomal and mitochondrial DNA copy number and intra-individual variation in the tunicate zooplankton salps.</title>
        <authorList>
            <person name="Goodall-Copestake W.P."/>
        </authorList>
    </citation>
    <scope>NUCLEOTIDE SEQUENCE</scope>
    <source>
        <strain evidence="11">E32_Tv1</strain>
        <tissue evidence="11">Muscle</tissue>
    </source>
</reference>
<keyword evidence="5 9" id="KW-1133">Transmembrane helix</keyword>
<evidence type="ECO:0000256" key="3">
    <source>
        <dbReference type="ARBA" id="ARBA00022660"/>
    </source>
</evidence>
<dbReference type="GO" id="GO:0016020">
    <property type="term" value="C:membrane"/>
    <property type="evidence" value="ECO:0007669"/>
    <property type="project" value="UniProtKB-SubCell"/>
</dbReference>
<dbReference type="PRINTS" id="PR01434">
    <property type="entry name" value="NADHDHGNASE5"/>
</dbReference>
<evidence type="ECO:0000256" key="7">
    <source>
        <dbReference type="ARBA" id="ARBA00031027"/>
    </source>
</evidence>
<dbReference type="InterPro" id="IPR001750">
    <property type="entry name" value="ND/Mrp_TM"/>
</dbReference>
<protein>
    <recommendedName>
        <fullName evidence="2">NADH:ubiquinone reductase (H(+)-translocating)</fullName>
        <ecNumber evidence="2">7.1.1.2</ecNumber>
    </recommendedName>
    <alternativeName>
        <fullName evidence="7">NADH dehydrogenase subunit 5</fullName>
    </alternativeName>
</protein>
<dbReference type="PANTHER" id="PTHR42829">
    <property type="entry name" value="NADH-UBIQUINONE OXIDOREDUCTASE CHAIN 5"/>
    <property type="match status" value="1"/>
</dbReference>
<evidence type="ECO:0000256" key="4">
    <source>
        <dbReference type="ARBA" id="ARBA00022692"/>
    </source>
</evidence>
<feature type="transmembrane region" description="Helical" evidence="9">
    <location>
        <begin position="54"/>
        <end position="71"/>
    </location>
</feature>
<dbReference type="EC" id="7.1.1.2" evidence="2"/>
<comment type="catalytic activity">
    <reaction evidence="8">
        <text>a ubiquinone + NADH + 5 H(+)(in) = a ubiquinol + NAD(+) + 4 H(+)(out)</text>
        <dbReference type="Rhea" id="RHEA:29091"/>
        <dbReference type="Rhea" id="RHEA-COMP:9565"/>
        <dbReference type="Rhea" id="RHEA-COMP:9566"/>
        <dbReference type="ChEBI" id="CHEBI:15378"/>
        <dbReference type="ChEBI" id="CHEBI:16389"/>
        <dbReference type="ChEBI" id="CHEBI:17976"/>
        <dbReference type="ChEBI" id="CHEBI:57540"/>
        <dbReference type="ChEBI" id="CHEBI:57945"/>
        <dbReference type="EC" id="7.1.1.2"/>
    </reaction>
</comment>
<dbReference type="InterPro" id="IPR003945">
    <property type="entry name" value="NU5C-like"/>
</dbReference>
<evidence type="ECO:0000256" key="6">
    <source>
        <dbReference type="ARBA" id="ARBA00023136"/>
    </source>
</evidence>
<feature type="transmembrane region" description="Helical" evidence="9">
    <location>
        <begin position="468"/>
        <end position="486"/>
    </location>
</feature>
<gene>
    <name evidence="11" type="primary">nad5</name>
</gene>
<dbReference type="AlphaFoldDB" id="A0AA86IMI2"/>
<feature type="transmembrane region" description="Helical" evidence="9">
    <location>
        <begin position="326"/>
        <end position="347"/>
    </location>
</feature>
<keyword evidence="11" id="KW-0496">Mitochondrion</keyword>
<evidence type="ECO:0000256" key="2">
    <source>
        <dbReference type="ARBA" id="ARBA00012944"/>
    </source>
</evidence>
<dbReference type="EMBL" id="LC590040">
    <property type="protein sequence ID" value="BCM73322.1"/>
    <property type="molecule type" value="Genomic_DNA"/>
</dbReference>
<feature type="transmembrane region" description="Helical" evidence="9">
    <location>
        <begin position="105"/>
        <end position="124"/>
    </location>
</feature>
<dbReference type="Pfam" id="PF00361">
    <property type="entry name" value="Proton_antipo_M"/>
    <property type="match status" value="1"/>
</dbReference>
<keyword evidence="6 9" id="KW-0472">Membrane</keyword>
<feature type="transmembrane region" description="Helical" evidence="9">
    <location>
        <begin position="12"/>
        <end position="42"/>
    </location>
</feature>
<name>A0AA86IMI2_9UROC</name>
<dbReference type="GO" id="GO:0042773">
    <property type="term" value="P:ATP synthesis coupled electron transport"/>
    <property type="evidence" value="ECO:0007669"/>
    <property type="project" value="InterPro"/>
</dbReference>
<dbReference type="GO" id="GO:0015990">
    <property type="term" value="P:electron transport coupled proton transport"/>
    <property type="evidence" value="ECO:0007669"/>
    <property type="project" value="TreeGrafter"/>
</dbReference>
<feature type="transmembrane region" description="Helical" evidence="9">
    <location>
        <begin position="195"/>
        <end position="213"/>
    </location>
</feature>
<feature type="transmembrane region" description="Helical" evidence="9">
    <location>
        <begin position="393"/>
        <end position="411"/>
    </location>
</feature>
<evidence type="ECO:0000256" key="5">
    <source>
        <dbReference type="ARBA" id="ARBA00022989"/>
    </source>
</evidence>
<dbReference type="GO" id="GO:0008137">
    <property type="term" value="F:NADH dehydrogenase (ubiquinone) activity"/>
    <property type="evidence" value="ECO:0007669"/>
    <property type="project" value="UniProtKB-EC"/>
</dbReference>
<evidence type="ECO:0000259" key="10">
    <source>
        <dbReference type="Pfam" id="PF00361"/>
    </source>
</evidence>
<keyword evidence="4 9" id="KW-0812">Transmembrane</keyword>
<evidence type="ECO:0000256" key="8">
    <source>
        <dbReference type="ARBA" id="ARBA00049551"/>
    </source>
</evidence>
<feature type="domain" description="NADH:quinone oxidoreductase/Mrp antiporter transmembrane" evidence="10">
    <location>
        <begin position="136"/>
        <end position="325"/>
    </location>
</feature>
<keyword evidence="3" id="KW-0679">Respiratory chain</keyword>
<feature type="transmembrane region" description="Helical" evidence="9">
    <location>
        <begin position="282"/>
        <end position="306"/>
    </location>
</feature>
<keyword evidence="3" id="KW-0249">Electron transport</keyword>
<dbReference type="GO" id="GO:0003954">
    <property type="term" value="F:NADH dehydrogenase activity"/>
    <property type="evidence" value="ECO:0007669"/>
    <property type="project" value="TreeGrafter"/>
</dbReference>
<comment type="subcellular location">
    <subcellularLocation>
        <location evidence="1">Membrane</location>
        <topology evidence="1">Multi-pass membrane protein</topology>
    </subcellularLocation>
</comment>
<evidence type="ECO:0000256" key="1">
    <source>
        <dbReference type="ARBA" id="ARBA00004141"/>
    </source>
</evidence>
<organism evidence="11">
    <name type="scientific">Thetys vagina</name>
    <dbReference type="NCBI Taxonomy" id="942565"/>
    <lineage>
        <taxon>Eukaryota</taxon>
        <taxon>Metazoa</taxon>
        <taxon>Chordata</taxon>
        <taxon>Tunicata</taxon>
        <taxon>Thaliacea</taxon>
        <taxon>Salpida</taxon>
        <taxon>Salpidae</taxon>
        <taxon>Thetys</taxon>
    </lineage>
</organism>
<keyword evidence="3" id="KW-0813">Transport</keyword>
<feature type="transmembrane region" description="Helical" evidence="9">
    <location>
        <begin position="136"/>
        <end position="157"/>
    </location>
</feature>
<proteinExistence type="predicted"/>
<feature type="transmembrane region" description="Helical" evidence="9">
    <location>
        <begin position="220"/>
        <end position="237"/>
    </location>
</feature>
<geneLocation type="mitochondrion" evidence="11"/>
<evidence type="ECO:0000256" key="9">
    <source>
        <dbReference type="SAM" id="Phobius"/>
    </source>
</evidence>
<feature type="transmembrane region" description="Helical" evidence="9">
    <location>
        <begin position="169"/>
        <end position="189"/>
    </location>
</feature>